<dbReference type="RefSeq" id="WP_182091166.1">
    <property type="nucleotide sequence ID" value="NZ_CP059540.1"/>
</dbReference>
<feature type="signal peptide" evidence="1">
    <location>
        <begin position="1"/>
        <end position="18"/>
    </location>
</feature>
<evidence type="ECO:0000256" key="1">
    <source>
        <dbReference type="SAM" id="SignalP"/>
    </source>
</evidence>
<gene>
    <name evidence="2" type="ORF">H1Q58_08360</name>
</gene>
<dbReference type="AlphaFoldDB" id="A0A7D7RUL7"/>
<name>A0A7D7RUL7_PLAMR</name>
<dbReference type="EMBL" id="CP059540">
    <property type="protein sequence ID" value="QMT16002.1"/>
    <property type="molecule type" value="Genomic_DNA"/>
</dbReference>
<proteinExistence type="predicted"/>
<dbReference type="KEGG" id="pdec:H1Q58_08360"/>
<evidence type="ECO:0008006" key="4">
    <source>
        <dbReference type="Google" id="ProtNLM"/>
    </source>
</evidence>
<feature type="chain" id="PRO_5038907218" description="DUF4830 domain-containing protein" evidence="1">
    <location>
        <begin position="19"/>
        <end position="146"/>
    </location>
</feature>
<sequence length="146" mass="16373">MKLKILLFIIICPLGFLAACHEVPAKSNAVLEAEAYLESQGYELVSLVGEESLLLDTKILMDPGYSQIWQVQPFNSADYLDQPLTTVEFIIQRHPLELLYKSQKTRIIVYLHQNQVIGGWSLPVFSSEVLVGTVHSLDGKTAEEVQ</sequence>
<dbReference type="Proteomes" id="UP000514716">
    <property type="component" value="Chromosome"/>
</dbReference>
<organism evidence="2 3">
    <name type="scientific">Planococcus maritimus</name>
    <dbReference type="NCBI Taxonomy" id="192421"/>
    <lineage>
        <taxon>Bacteria</taxon>
        <taxon>Bacillati</taxon>
        <taxon>Bacillota</taxon>
        <taxon>Bacilli</taxon>
        <taxon>Bacillales</taxon>
        <taxon>Caryophanaceae</taxon>
        <taxon>Planococcus</taxon>
    </lineage>
</organism>
<keyword evidence="3" id="KW-1185">Reference proteome</keyword>
<evidence type="ECO:0000313" key="3">
    <source>
        <dbReference type="Proteomes" id="UP000514716"/>
    </source>
</evidence>
<protein>
    <recommendedName>
        <fullName evidence="4">DUF4830 domain-containing protein</fullName>
    </recommendedName>
</protein>
<evidence type="ECO:0000313" key="2">
    <source>
        <dbReference type="EMBL" id="QMT16002.1"/>
    </source>
</evidence>
<reference evidence="2 3" key="1">
    <citation type="submission" date="2020-07" db="EMBL/GenBank/DDBJ databases">
        <title>Screening of a cold-adapted Planococcus bacterium producing protease in traditional shrimp paste and protease identification by genome sequencing.</title>
        <authorList>
            <person name="Gao R."/>
            <person name="Leng W."/>
            <person name="Chu Q."/>
            <person name="Wu X."/>
            <person name="Liu H."/>
            <person name="Li X."/>
        </authorList>
    </citation>
    <scope>NUCLEOTIDE SEQUENCE [LARGE SCALE GENOMIC DNA]</scope>
    <source>
        <strain evidence="2 3">XJ11</strain>
    </source>
</reference>
<keyword evidence="1" id="KW-0732">Signal</keyword>
<dbReference type="PROSITE" id="PS51257">
    <property type="entry name" value="PROKAR_LIPOPROTEIN"/>
    <property type="match status" value="1"/>
</dbReference>
<accession>A0A7D7RUL7</accession>